<protein>
    <recommendedName>
        <fullName evidence="3">histidine kinase</fullName>
        <ecNumber evidence="3">2.7.13.3</ecNumber>
    </recommendedName>
</protein>
<dbReference type="InterPro" id="IPR004358">
    <property type="entry name" value="Sig_transdc_His_kin-like_C"/>
</dbReference>
<dbReference type="InterPro" id="IPR005467">
    <property type="entry name" value="His_kinase_dom"/>
</dbReference>
<keyword evidence="8" id="KW-1133">Transmembrane helix</keyword>
<name>A0ABY5GWY6_9GAMM</name>
<keyword evidence="8" id="KW-0472">Membrane</keyword>
<evidence type="ECO:0000256" key="6">
    <source>
        <dbReference type="ARBA" id="ARBA00022777"/>
    </source>
</evidence>
<reference evidence="12" key="1">
    <citation type="submission" date="2021-04" db="EMBL/GenBank/DDBJ databases">
        <title>Oceanospirillales bacteria with DddD are important DMSP degraders in coastal seawater.</title>
        <authorList>
            <person name="Liu J."/>
        </authorList>
    </citation>
    <scope>NUCLEOTIDE SEQUENCE</scope>
    <source>
        <strain evidence="12">GY6</strain>
    </source>
</reference>
<dbReference type="InterPro" id="IPR011006">
    <property type="entry name" value="CheY-like_superfamily"/>
</dbReference>
<dbReference type="PROSITE" id="PS50110">
    <property type="entry name" value="RESPONSE_REGULATORY"/>
    <property type="match status" value="1"/>
</dbReference>
<dbReference type="SMART" id="SM00448">
    <property type="entry name" value="REC"/>
    <property type="match status" value="1"/>
</dbReference>
<dbReference type="SMART" id="SM00388">
    <property type="entry name" value="HisKA"/>
    <property type="match status" value="1"/>
</dbReference>
<dbReference type="Pfam" id="PF12860">
    <property type="entry name" value="PAS_7"/>
    <property type="match status" value="1"/>
</dbReference>
<accession>A0ABY5GWY6</accession>
<dbReference type="InterPro" id="IPR035965">
    <property type="entry name" value="PAS-like_dom_sf"/>
</dbReference>
<dbReference type="SUPFAM" id="SSF52172">
    <property type="entry name" value="CheY-like"/>
    <property type="match status" value="1"/>
</dbReference>
<dbReference type="SMART" id="SM00387">
    <property type="entry name" value="HATPase_c"/>
    <property type="match status" value="1"/>
</dbReference>
<comment type="subcellular location">
    <subcellularLocation>
        <location evidence="2">Membrane</location>
    </subcellularLocation>
</comment>
<dbReference type="InterPro" id="IPR003594">
    <property type="entry name" value="HATPase_dom"/>
</dbReference>
<dbReference type="SUPFAM" id="SSF158472">
    <property type="entry name" value="HAMP domain-like"/>
    <property type="match status" value="1"/>
</dbReference>
<evidence type="ECO:0000259" key="11">
    <source>
        <dbReference type="PROSITE" id="PS50885"/>
    </source>
</evidence>
<dbReference type="Proteomes" id="UP001059950">
    <property type="component" value="Chromosome"/>
</dbReference>
<sequence length="878" mass="98129">MVFSINPFSGLRARTRLLLAFTILSVSAMILALVGWQGLNNTDRALNIFEQQALPDISRSLELAERTANLAAIAPYVTSAGTPYMLEGLSQTLKTKIEKVLSLAQSIPQLDAAAPNLQNLLQRLDITVNELIELTRQHLFLREDLREYEYRLRSLVDEAERFDTANNSDISESMTRMVEILITASHIQSADSLASTRQRFLRLLDSLNNSAVSRSGHWYDELYSVAVRPDNLFDLRLKQLSLEQRSAFLLASTRAISEQLSVEVQHFVDQIQSRISHESQRVGAAVSSGKTGILLISFLCIAAALGGVWMVRELVMNLASVTLVMSRLAEGDTHQQTPATERSDEIGDLARAFQVFRENAVQIDRISHDLQEQSHLLETVFTNINDGLSVFDRDGRLIAWNPQYLLILELPKDRLQKGMSIEEVHGLLSKEAQESWALDGMALDKDEVNQMRRQQSQHFERHFANGRVVEFRSSPMPDGGFVTLYSDLTERKTVEAQLRQSQKMEVLGQLTGGVAHDFNNLLAAMYGNLQLLESTLYDAPKPLKYARRALASAERGKNLTQRLLAFSRKQHLTPEPTEVDQLIEGMLDLIEYSVGAAIKIKLDLEADGWLVDVDPGQLENVLLNLTINSSAAMPEGGTLTFCTRQCRGIELNGGITDAVHIEVSDTGCGISEAHLRRVFEPFFTTKEIGQGSGLGLSMVYGFVKQSEGDIRVQSKQGQGTTIGIYLRRKAEQVALPVAEPVTEFSYGQHRCVLMVEDDNQVRDAGQEVLEKLEYRVIAVASVDEALQQLNQHNDIDIVFTDINLGTAVNGLHLAEKIEHQWPEIPVLLTSGLSVQHLSEQYGLKETDTVLAKPYRLDELAMALDETFKSHTDERRNRL</sequence>
<evidence type="ECO:0000256" key="8">
    <source>
        <dbReference type="SAM" id="Phobius"/>
    </source>
</evidence>
<dbReference type="Gene3D" id="1.10.287.130">
    <property type="match status" value="1"/>
</dbReference>
<dbReference type="InterPro" id="IPR036097">
    <property type="entry name" value="HisK_dim/P_sf"/>
</dbReference>
<dbReference type="InterPro" id="IPR001789">
    <property type="entry name" value="Sig_transdc_resp-reg_receiver"/>
</dbReference>
<dbReference type="Gene3D" id="3.30.450.20">
    <property type="entry name" value="PAS domain"/>
    <property type="match status" value="1"/>
</dbReference>
<keyword evidence="5" id="KW-0808">Transferase</keyword>
<evidence type="ECO:0000313" key="12">
    <source>
        <dbReference type="EMBL" id="UTW04289.1"/>
    </source>
</evidence>
<dbReference type="Pfam" id="PF00672">
    <property type="entry name" value="HAMP"/>
    <property type="match status" value="1"/>
</dbReference>
<dbReference type="SUPFAM" id="SSF55874">
    <property type="entry name" value="ATPase domain of HSP90 chaperone/DNA topoisomerase II/histidine kinase"/>
    <property type="match status" value="1"/>
</dbReference>
<keyword evidence="4 7" id="KW-0597">Phosphoprotein</keyword>
<dbReference type="Pfam" id="PF00072">
    <property type="entry name" value="Response_reg"/>
    <property type="match status" value="1"/>
</dbReference>
<dbReference type="Gene3D" id="6.10.340.10">
    <property type="match status" value="1"/>
</dbReference>
<feature type="transmembrane region" description="Helical" evidence="8">
    <location>
        <begin position="17"/>
        <end position="36"/>
    </location>
</feature>
<proteinExistence type="predicted"/>
<dbReference type="PANTHER" id="PTHR43065">
    <property type="entry name" value="SENSOR HISTIDINE KINASE"/>
    <property type="match status" value="1"/>
</dbReference>
<evidence type="ECO:0000256" key="1">
    <source>
        <dbReference type="ARBA" id="ARBA00000085"/>
    </source>
</evidence>
<comment type="catalytic activity">
    <reaction evidence="1">
        <text>ATP + protein L-histidine = ADP + protein N-phospho-L-histidine.</text>
        <dbReference type="EC" id="2.7.13.3"/>
    </reaction>
</comment>
<dbReference type="SUPFAM" id="SSF47384">
    <property type="entry name" value="Homodimeric domain of signal transducing histidine kinase"/>
    <property type="match status" value="1"/>
</dbReference>
<dbReference type="EMBL" id="CP073344">
    <property type="protein sequence ID" value="UTW04289.1"/>
    <property type="molecule type" value="Genomic_DNA"/>
</dbReference>
<dbReference type="PROSITE" id="PS50885">
    <property type="entry name" value="HAMP"/>
    <property type="match status" value="1"/>
</dbReference>
<dbReference type="PRINTS" id="PR00344">
    <property type="entry name" value="BCTRLSENSOR"/>
</dbReference>
<dbReference type="Gene3D" id="1.20.58.920">
    <property type="match status" value="1"/>
</dbReference>
<dbReference type="EC" id="2.7.13.3" evidence="3"/>
<dbReference type="CDD" id="cd00082">
    <property type="entry name" value="HisKA"/>
    <property type="match status" value="1"/>
</dbReference>
<dbReference type="InterPro" id="IPR003660">
    <property type="entry name" value="HAMP_dom"/>
</dbReference>
<keyword evidence="13" id="KW-1185">Reference proteome</keyword>
<dbReference type="InterPro" id="IPR038188">
    <property type="entry name" value="TorS_sensor_sf"/>
</dbReference>
<evidence type="ECO:0000256" key="7">
    <source>
        <dbReference type="PROSITE-ProRule" id="PRU00169"/>
    </source>
</evidence>
<dbReference type="PROSITE" id="PS50109">
    <property type="entry name" value="HIS_KIN"/>
    <property type="match status" value="1"/>
</dbReference>
<dbReference type="PANTHER" id="PTHR43065:SF42">
    <property type="entry name" value="TWO-COMPONENT SENSOR PPRA"/>
    <property type="match status" value="1"/>
</dbReference>
<dbReference type="SMART" id="SM00304">
    <property type="entry name" value="HAMP"/>
    <property type="match status" value="1"/>
</dbReference>
<feature type="domain" description="Histidine kinase" evidence="9">
    <location>
        <begin position="513"/>
        <end position="730"/>
    </location>
</feature>
<dbReference type="Gene3D" id="3.30.565.10">
    <property type="entry name" value="Histidine kinase-like ATPase, C-terminal domain"/>
    <property type="match status" value="1"/>
</dbReference>
<evidence type="ECO:0000256" key="3">
    <source>
        <dbReference type="ARBA" id="ARBA00012438"/>
    </source>
</evidence>
<dbReference type="InterPro" id="IPR003661">
    <property type="entry name" value="HisK_dim/P_dom"/>
</dbReference>
<dbReference type="Gene3D" id="3.40.50.2300">
    <property type="match status" value="1"/>
</dbReference>
<keyword evidence="6" id="KW-0418">Kinase</keyword>
<dbReference type="InterPro" id="IPR036890">
    <property type="entry name" value="HATPase_C_sf"/>
</dbReference>
<dbReference type="Pfam" id="PF02518">
    <property type="entry name" value="HATPase_c"/>
    <property type="match status" value="1"/>
</dbReference>
<evidence type="ECO:0000313" key="13">
    <source>
        <dbReference type="Proteomes" id="UP001059950"/>
    </source>
</evidence>
<dbReference type="Pfam" id="PF00512">
    <property type="entry name" value="HisKA"/>
    <property type="match status" value="1"/>
</dbReference>
<feature type="domain" description="HAMP" evidence="11">
    <location>
        <begin position="312"/>
        <end position="365"/>
    </location>
</feature>
<organism evidence="12 13">
    <name type="scientific">Amphritea atlantica</name>
    <dbReference type="NCBI Taxonomy" id="355243"/>
    <lineage>
        <taxon>Bacteria</taxon>
        <taxon>Pseudomonadati</taxon>
        <taxon>Pseudomonadota</taxon>
        <taxon>Gammaproteobacteria</taxon>
        <taxon>Oceanospirillales</taxon>
        <taxon>Oceanospirillaceae</taxon>
        <taxon>Amphritea</taxon>
    </lineage>
</organism>
<dbReference type="CDD" id="cd06225">
    <property type="entry name" value="HAMP"/>
    <property type="match status" value="1"/>
</dbReference>
<feature type="modified residue" description="4-aspartylphosphate" evidence="7">
    <location>
        <position position="801"/>
    </location>
</feature>
<evidence type="ECO:0000256" key="4">
    <source>
        <dbReference type="ARBA" id="ARBA00022553"/>
    </source>
</evidence>
<evidence type="ECO:0000259" key="9">
    <source>
        <dbReference type="PROSITE" id="PS50109"/>
    </source>
</evidence>
<evidence type="ECO:0000256" key="5">
    <source>
        <dbReference type="ARBA" id="ARBA00022679"/>
    </source>
</evidence>
<keyword evidence="8" id="KW-0812">Transmembrane</keyword>
<evidence type="ECO:0000259" key="10">
    <source>
        <dbReference type="PROSITE" id="PS50110"/>
    </source>
</evidence>
<feature type="domain" description="Response regulatory" evidence="10">
    <location>
        <begin position="751"/>
        <end position="867"/>
    </location>
</feature>
<gene>
    <name evidence="12" type="ORF">KDX31_04545</name>
</gene>
<evidence type="ECO:0000256" key="2">
    <source>
        <dbReference type="ARBA" id="ARBA00004370"/>
    </source>
</evidence>
<dbReference type="SUPFAM" id="SSF55785">
    <property type="entry name" value="PYP-like sensor domain (PAS domain)"/>
    <property type="match status" value="1"/>
</dbReference>